<protein>
    <recommendedName>
        <fullName evidence="3">Replication protein</fullName>
    </recommendedName>
</protein>
<sequence length="384" mass="43162">MTVYAQEPYLDALPDVDKIQELFDLLGLTPAVSELLLKSRAGGESAPHLDNISNYRRVQESLPEAWILSTANHDRTKKRLIAALNAPKNAYESKRKFNRLRKAWQIGQCNATFAVLNHGPLDKADWLVLPLTCHSIACPYCARFRSMKRAERAASIHGLAFLDLRWITLTVKNCAMGDLSAHFDKLKAAFRLLKAERSGPEWSAYVRGYLFGFEVTHNAHANTWHLHIHVLYDGDFWPMAALNGVWKKRCANQGLVGHAVIGRSHARGGGKIETPDQAMSAIIEVTKYVCKPFEASRITPEIITELHDAFYRRQTKGSGGTLALKVIKNPPWWDWLAPLSKFDFAQCDTSPAVDGILAYVRSRPLLWLNLMRYSGLIRSATSPN</sequence>
<name>X1RYU3_9ZZZZ</name>
<comment type="caution">
    <text evidence="2">The sequence shown here is derived from an EMBL/GenBank/DDBJ whole genome shotgun (WGS) entry which is preliminary data.</text>
</comment>
<dbReference type="GO" id="GO:0003677">
    <property type="term" value="F:DNA binding"/>
    <property type="evidence" value="ECO:0007669"/>
    <property type="project" value="InterPro"/>
</dbReference>
<proteinExistence type="predicted"/>
<keyword evidence="1" id="KW-0235">DNA replication</keyword>
<accession>X1RYU3</accession>
<dbReference type="InterPro" id="IPR000989">
    <property type="entry name" value="Rep"/>
</dbReference>
<evidence type="ECO:0000256" key="1">
    <source>
        <dbReference type="ARBA" id="ARBA00022705"/>
    </source>
</evidence>
<evidence type="ECO:0000313" key="2">
    <source>
        <dbReference type="EMBL" id="GAI68375.1"/>
    </source>
</evidence>
<dbReference type="GO" id="GO:0006260">
    <property type="term" value="P:DNA replication"/>
    <property type="evidence" value="ECO:0007669"/>
    <property type="project" value="UniProtKB-KW"/>
</dbReference>
<dbReference type="Pfam" id="PF01446">
    <property type="entry name" value="Rep_1"/>
    <property type="match status" value="1"/>
</dbReference>
<organism evidence="2">
    <name type="scientific">marine sediment metagenome</name>
    <dbReference type="NCBI Taxonomy" id="412755"/>
    <lineage>
        <taxon>unclassified sequences</taxon>
        <taxon>metagenomes</taxon>
        <taxon>ecological metagenomes</taxon>
    </lineage>
</organism>
<dbReference type="AlphaFoldDB" id="X1RYU3"/>
<evidence type="ECO:0008006" key="3">
    <source>
        <dbReference type="Google" id="ProtNLM"/>
    </source>
</evidence>
<gene>
    <name evidence="2" type="ORF">S12H4_00310</name>
</gene>
<dbReference type="EMBL" id="BARW01000028">
    <property type="protein sequence ID" value="GAI68375.1"/>
    <property type="molecule type" value="Genomic_DNA"/>
</dbReference>
<reference evidence="2" key="1">
    <citation type="journal article" date="2014" name="Front. Microbiol.">
        <title>High frequency of phylogenetically diverse reductive dehalogenase-homologous genes in deep subseafloor sedimentary metagenomes.</title>
        <authorList>
            <person name="Kawai M."/>
            <person name="Futagami T."/>
            <person name="Toyoda A."/>
            <person name="Takaki Y."/>
            <person name="Nishi S."/>
            <person name="Hori S."/>
            <person name="Arai W."/>
            <person name="Tsubouchi T."/>
            <person name="Morono Y."/>
            <person name="Uchiyama I."/>
            <person name="Ito T."/>
            <person name="Fujiyama A."/>
            <person name="Inagaki F."/>
            <person name="Takami H."/>
        </authorList>
    </citation>
    <scope>NUCLEOTIDE SEQUENCE</scope>
    <source>
        <strain evidence="2">Expedition CK06-06</strain>
    </source>
</reference>